<organism evidence="6 7">
    <name type="scientific">Ancylobacter defluvii</name>
    <dbReference type="NCBI Taxonomy" id="1282440"/>
    <lineage>
        <taxon>Bacteria</taxon>
        <taxon>Pseudomonadati</taxon>
        <taxon>Pseudomonadota</taxon>
        <taxon>Alphaproteobacteria</taxon>
        <taxon>Hyphomicrobiales</taxon>
        <taxon>Xanthobacteraceae</taxon>
        <taxon>Ancylobacter</taxon>
    </lineage>
</organism>
<evidence type="ECO:0000256" key="4">
    <source>
        <dbReference type="SAM" id="MobiDB-lite"/>
    </source>
</evidence>
<evidence type="ECO:0000256" key="1">
    <source>
        <dbReference type="ARBA" id="ARBA00023015"/>
    </source>
</evidence>
<dbReference type="PANTHER" id="PTHR40661">
    <property type="match status" value="1"/>
</dbReference>
<evidence type="ECO:0000259" key="5">
    <source>
        <dbReference type="PROSITE" id="PS50943"/>
    </source>
</evidence>
<name>A0A9W6K061_9HYPH</name>
<dbReference type="InterPro" id="IPR001387">
    <property type="entry name" value="Cro/C1-type_HTH"/>
</dbReference>
<dbReference type="Pfam" id="PF00717">
    <property type="entry name" value="Peptidase_S24"/>
    <property type="match status" value="1"/>
</dbReference>
<gene>
    <name evidence="6" type="primary">C</name>
    <name evidence="6" type="ORF">GCM10017653_37980</name>
</gene>
<reference evidence="6" key="1">
    <citation type="journal article" date="2014" name="Int. J. Syst. Evol. Microbiol.">
        <title>Complete genome sequence of Corynebacterium casei LMG S-19264T (=DSM 44701T), isolated from a smear-ripened cheese.</title>
        <authorList>
            <consortium name="US DOE Joint Genome Institute (JGI-PGF)"/>
            <person name="Walter F."/>
            <person name="Albersmeier A."/>
            <person name="Kalinowski J."/>
            <person name="Ruckert C."/>
        </authorList>
    </citation>
    <scope>NUCLEOTIDE SEQUENCE</scope>
    <source>
        <strain evidence="6">VKM B-2789</strain>
    </source>
</reference>
<proteinExistence type="predicted"/>
<keyword evidence="2" id="KW-0238">DNA-binding</keyword>
<dbReference type="GO" id="GO:0003677">
    <property type="term" value="F:DNA binding"/>
    <property type="evidence" value="ECO:0007669"/>
    <property type="project" value="UniProtKB-KW"/>
</dbReference>
<dbReference type="Proteomes" id="UP001143330">
    <property type="component" value="Unassembled WGS sequence"/>
</dbReference>
<dbReference type="CDD" id="cd06529">
    <property type="entry name" value="S24_LexA-like"/>
    <property type="match status" value="1"/>
</dbReference>
<dbReference type="Pfam" id="PF01381">
    <property type="entry name" value="HTH_3"/>
    <property type="match status" value="1"/>
</dbReference>
<evidence type="ECO:0000256" key="3">
    <source>
        <dbReference type="ARBA" id="ARBA00023163"/>
    </source>
</evidence>
<dbReference type="EMBL" id="BSFM01000017">
    <property type="protein sequence ID" value="GLK85728.1"/>
    <property type="molecule type" value="Genomic_DNA"/>
</dbReference>
<dbReference type="InterPro" id="IPR036286">
    <property type="entry name" value="LexA/Signal_pep-like_sf"/>
</dbReference>
<dbReference type="InterPro" id="IPR010982">
    <property type="entry name" value="Lambda_DNA-bd_dom_sf"/>
</dbReference>
<sequence>MRAMGAKLLPSNRKIDLGSDEPQSGSEIRVSEPKSEFQGRLVQAIDGAGGVDAVAAKSGVPRGSLYNYYRGVHEPKASALARIASATGSSVDWLLSLAEAPVVTEGLAQAQSFQDDRFVDVQRLTFRASAGLGAMIVKEAEGTAPVRRDLLASLGLRPQWARVLDSAGDSMSPTIMDGDKLLIDVSPDAASRFIDGKIYVFTVGDESFVKRLHRAPGKLIMASDNPVYPERDVPQAEPFAIVGRVRWVEHEV</sequence>
<keyword evidence="7" id="KW-1185">Reference proteome</keyword>
<keyword evidence="1" id="KW-0805">Transcription regulation</keyword>
<dbReference type="InterPro" id="IPR015927">
    <property type="entry name" value="Peptidase_S24_S26A/B/C"/>
</dbReference>
<dbReference type="PANTHER" id="PTHR40661:SF3">
    <property type="entry name" value="FELS-1 PROPHAGE TRANSCRIPTIONAL REGULATOR"/>
    <property type="match status" value="1"/>
</dbReference>
<evidence type="ECO:0000313" key="6">
    <source>
        <dbReference type="EMBL" id="GLK85728.1"/>
    </source>
</evidence>
<dbReference type="SUPFAM" id="SSF51306">
    <property type="entry name" value="LexA/Signal peptidase"/>
    <property type="match status" value="1"/>
</dbReference>
<dbReference type="Gene3D" id="1.10.260.40">
    <property type="entry name" value="lambda repressor-like DNA-binding domains"/>
    <property type="match status" value="1"/>
</dbReference>
<dbReference type="CDD" id="cd00093">
    <property type="entry name" value="HTH_XRE"/>
    <property type="match status" value="1"/>
</dbReference>
<reference evidence="6" key="2">
    <citation type="submission" date="2023-01" db="EMBL/GenBank/DDBJ databases">
        <authorList>
            <person name="Sun Q."/>
            <person name="Evtushenko L."/>
        </authorList>
    </citation>
    <scope>NUCLEOTIDE SEQUENCE</scope>
    <source>
        <strain evidence="6">VKM B-2789</strain>
    </source>
</reference>
<feature type="region of interest" description="Disordered" evidence="4">
    <location>
        <begin position="1"/>
        <end position="32"/>
    </location>
</feature>
<evidence type="ECO:0000256" key="2">
    <source>
        <dbReference type="ARBA" id="ARBA00023125"/>
    </source>
</evidence>
<dbReference type="InterPro" id="IPR039418">
    <property type="entry name" value="LexA-like"/>
</dbReference>
<dbReference type="PROSITE" id="PS50943">
    <property type="entry name" value="HTH_CROC1"/>
    <property type="match status" value="1"/>
</dbReference>
<comment type="caution">
    <text evidence="6">The sequence shown here is derived from an EMBL/GenBank/DDBJ whole genome shotgun (WGS) entry which is preliminary data.</text>
</comment>
<dbReference type="Gene3D" id="2.10.109.10">
    <property type="entry name" value="Umud Fragment, subunit A"/>
    <property type="match status" value="1"/>
</dbReference>
<accession>A0A9W6K061</accession>
<protein>
    <submittedName>
        <fullName evidence="6">Transcriptional regulator</fullName>
    </submittedName>
</protein>
<dbReference type="SUPFAM" id="SSF47413">
    <property type="entry name" value="lambda repressor-like DNA-binding domains"/>
    <property type="match status" value="1"/>
</dbReference>
<dbReference type="RefSeq" id="WP_213359461.1">
    <property type="nucleotide sequence ID" value="NZ_BSFM01000017.1"/>
</dbReference>
<feature type="domain" description="HTH cro/C1-type" evidence="5">
    <location>
        <begin position="53"/>
        <end position="94"/>
    </location>
</feature>
<dbReference type="AlphaFoldDB" id="A0A9W6K061"/>
<keyword evidence="3" id="KW-0804">Transcription</keyword>
<evidence type="ECO:0000313" key="7">
    <source>
        <dbReference type="Proteomes" id="UP001143330"/>
    </source>
</evidence>